<organism evidence="1">
    <name type="scientific">uncultured Microcoleus sp</name>
    <dbReference type="NCBI Taxonomy" id="259945"/>
    <lineage>
        <taxon>Bacteria</taxon>
        <taxon>Bacillati</taxon>
        <taxon>Cyanobacteriota</taxon>
        <taxon>Cyanophyceae</taxon>
        <taxon>Oscillatoriophycideae</taxon>
        <taxon>Oscillatoriales</taxon>
        <taxon>Microcoleaceae</taxon>
        <taxon>Microcoleus</taxon>
        <taxon>environmental samples</taxon>
    </lineage>
</organism>
<sequence length="46" mass="5287">MSEGKKPFGIARAGKNQEERREIFLWGGFYQKYLLKTQGINKPASL</sequence>
<evidence type="ECO:0000313" key="1">
    <source>
        <dbReference type="EMBL" id="CAA9315373.1"/>
    </source>
</evidence>
<reference evidence="1" key="1">
    <citation type="submission" date="2020-02" db="EMBL/GenBank/DDBJ databases">
        <authorList>
            <person name="Meier V. D."/>
        </authorList>
    </citation>
    <scope>NUCLEOTIDE SEQUENCE</scope>
    <source>
        <strain evidence="1">AVDCRST_MAG84</strain>
    </source>
</reference>
<proteinExistence type="predicted"/>
<gene>
    <name evidence="1" type="ORF">AVDCRST_MAG84-1033</name>
</gene>
<name>A0A6J4KUC6_9CYAN</name>
<dbReference type="AlphaFoldDB" id="A0A6J4KUC6"/>
<protein>
    <submittedName>
        <fullName evidence="1">Uncharacterized protein</fullName>
    </submittedName>
</protein>
<dbReference type="EMBL" id="CADCTZ010000155">
    <property type="protein sequence ID" value="CAA9315373.1"/>
    <property type="molecule type" value="Genomic_DNA"/>
</dbReference>
<accession>A0A6J4KUC6</accession>